<dbReference type="InterPro" id="IPR021796">
    <property type="entry name" value="Tll0287-like_dom"/>
</dbReference>
<organism evidence="3 4">
    <name type="scientific">BD1-7 clade bacterium</name>
    <dbReference type="NCBI Taxonomy" id="2029982"/>
    <lineage>
        <taxon>Bacteria</taxon>
        <taxon>Pseudomonadati</taxon>
        <taxon>Pseudomonadota</taxon>
        <taxon>Gammaproteobacteria</taxon>
        <taxon>Cellvibrionales</taxon>
        <taxon>Spongiibacteraceae</taxon>
        <taxon>BD1-7 clade</taxon>
    </lineage>
</organism>
<feature type="signal peptide" evidence="1">
    <location>
        <begin position="1"/>
        <end position="19"/>
    </location>
</feature>
<reference evidence="3 4" key="1">
    <citation type="submission" date="2019-11" db="EMBL/GenBank/DDBJ databases">
        <authorList>
            <person name="Holert J."/>
        </authorList>
    </citation>
    <scope>NUCLEOTIDE SEQUENCE [LARGE SCALE GENOMIC DNA]</scope>
    <source>
        <strain evidence="3">BC5_2</strain>
    </source>
</reference>
<dbReference type="AlphaFoldDB" id="A0A5S9QRN9"/>
<keyword evidence="1" id="KW-0732">Signal</keyword>
<protein>
    <recommendedName>
        <fullName evidence="2">Tll0287-like domain-containing protein</fullName>
    </recommendedName>
</protein>
<feature type="chain" id="PRO_5030138163" description="Tll0287-like domain-containing protein" evidence="1">
    <location>
        <begin position="20"/>
        <end position="203"/>
    </location>
</feature>
<evidence type="ECO:0000256" key="1">
    <source>
        <dbReference type="SAM" id="SignalP"/>
    </source>
</evidence>
<dbReference type="Pfam" id="PF11845">
    <property type="entry name" value="Tll0287-like"/>
    <property type="match status" value="1"/>
</dbReference>
<feature type="domain" description="Tll0287-like" evidence="2">
    <location>
        <begin position="35"/>
        <end position="189"/>
    </location>
</feature>
<dbReference type="OrthoDB" id="9797588at2"/>
<accession>A0A5S9QRN9</accession>
<dbReference type="EMBL" id="CACSII010000021">
    <property type="protein sequence ID" value="CAA0121126.1"/>
    <property type="molecule type" value="Genomic_DNA"/>
</dbReference>
<dbReference type="Proteomes" id="UP000434580">
    <property type="component" value="Unassembled WGS sequence"/>
</dbReference>
<sequence length="203" mass="21901">MRTRYLPVLFAFASAGALAHDTATSVAEPNNINHLREQAQSLTQQFVSQLKPQLKAALQQGGPVNAIEVCADVAPQITQQLSTDSGWAIKRVSLNTRNPAATPDQWEKTQLLDFEKRLESGDAAKALNAEIIDNGNYRFMQAQVTGGVCLTCHGTNLAPAVTSALQHHYPNDQATGYELGAIRGAISLSKHLGQTNTSATRQH</sequence>
<gene>
    <name evidence="3" type="ORF">DPBNPPHM_02693</name>
</gene>
<evidence type="ECO:0000313" key="3">
    <source>
        <dbReference type="EMBL" id="CAA0121126.1"/>
    </source>
</evidence>
<name>A0A5S9QRN9_9GAMM</name>
<proteinExistence type="predicted"/>
<evidence type="ECO:0000259" key="2">
    <source>
        <dbReference type="Pfam" id="PF11845"/>
    </source>
</evidence>
<evidence type="ECO:0000313" key="4">
    <source>
        <dbReference type="Proteomes" id="UP000434580"/>
    </source>
</evidence>